<protein>
    <submittedName>
        <fullName evidence="2">DUF38 domain-containing protein</fullName>
    </submittedName>
</protein>
<dbReference type="Proteomes" id="UP000887580">
    <property type="component" value="Unplaced"/>
</dbReference>
<evidence type="ECO:0000313" key="2">
    <source>
        <dbReference type="WBParaSite" id="PS1159_v2.g24129.t1"/>
    </source>
</evidence>
<evidence type="ECO:0000313" key="1">
    <source>
        <dbReference type="Proteomes" id="UP000887580"/>
    </source>
</evidence>
<proteinExistence type="predicted"/>
<sequence>MFSVLSFKRPTLASSFLQNVIYCDIKWLSLTEQIITWKEFLLLTSSKGVKYCDFDMIEIKDDKNEAVLFEKILEQLPSLKWFDVLFKDGDSSITSNTVTNILKLPTFNYLEKFYVRNIPETFDLESFEIFLQNHKNACFVLDLVRPKNYTTFKKLYVTARKIKQRSSQTIHVSIFDYQN</sequence>
<organism evidence="1 2">
    <name type="scientific">Panagrolaimus sp. PS1159</name>
    <dbReference type="NCBI Taxonomy" id="55785"/>
    <lineage>
        <taxon>Eukaryota</taxon>
        <taxon>Metazoa</taxon>
        <taxon>Ecdysozoa</taxon>
        <taxon>Nematoda</taxon>
        <taxon>Chromadorea</taxon>
        <taxon>Rhabditida</taxon>
        <taxon>Tylenchina</taxon>
        <taxon>Panagrolaimomorpha</taxon>
        <taxon>Panagrolaimoidea</taxon>
        <taxon>Panagrolaimidae</taxon>
        <taxon>Panagrolaimus</taxon>
    </lineage>
</organism>
<accession>A0AC35G567</accession>
<reference evidence="2" key="1">
    <citation type="submission" date="2022-11" db="UniProtKB">
        <authorList>
            <consortium name="WormBaseParasite"/>
        </authorList>
    </citation>
    <scope>IDENTIFICATION</scope>
</reference>
<name>A0AC35G567_9BILA</name>
<dbReference type="WBParaSite" id="PS1159_v2.g24129.t1">
    <property type="protein sequence ID" value="PS1159_v2.g24129.t1"/>
    <property type="gene ID" value="PS1159_v2.g24129"/>
</dbReference>